<dbReference type="HAMAP" id="MF_01925">
    <property type="entry name" value="P5C_reductase"/>
    <property type="match status" value="1"/>
</dbReference>
<dbReference type="RefSeq" id="WP_006583852.1">
    <property type="nucleotide sequence ID" value="NZ_CM001377.1"/>
</dbReference>
<evidence type="ECO:0000256" key="5">
    <source>
        <dbReference type="NCBIfam" id="TIGR00112"/>
    </source>
</evidence>
<dbReference type="Proteomes" id="UP000005730">
    <property type="component" value="Chromosome"/>
</dbReference>
<dbReference type="PANTHER" id="PTHR11645:SF0">
    <property type="entry name" value="PYRROLINE-5-CARBOXYLATE REDUCTASE 3"/>
    <property type="match status" value="1"/>
</dbReference>
<dbReference type="SUPFAM" id="SSF51735">
    <property type="entry name" value="NAD(P)-binding Rossmann-fold domains"/>
    <property type="match status" value="1"/>
</dbReference>
<sequence length="286" mass="30369">MDRAVEVNRVAIIGAGTIGSAVAMALRPHFQVMVTRRRGGIPTELLEAGVEEGGANQEAASWADVVILAVKPYQVLEVMSQISEVAPEAAPKVVVSLAAAMTIQMMEAVCPFPVVRAMTNTACRIRRGYTVYSNGLAVGEEEEAVVRSVFRSMGAFEKVDEQYLDVLTAMSGSGPAYMYTVLEAMILGALKAGLPRDLALRAAANTAIGASSLLLESGGHPAELRDQVITPGGVTIEGLYELEEGRVRTAFMRAVSAAALRSVELADSARRSAMDKGILAMQVKER</sequence>
<comment type="catalytic activity">
    <reaction evidence="4">
        <text>L-proline + NAD(+) = (S)-1-pyrroline-5-carboxylate + NADH + 2 H(+)</text>
        <dbReference type="Rhea" id="RHEA:14105"/>
        <dbReference type="ChEBI" id="CHEBI:15378"/>
        <dbReference type="ChEBI" id="CHEBI:17388"/>
        <dbReference type="ChEBI" id="CHEBI:57540"/>
        <dbReference type="ChEBI" id="CHEBI:57945"/>
        <dbReference type="ChEBI" id="CHEBI:60039"/>
        <dbReference type="EC" id="1.5.1.2"/>
    </reaction>
</comment>
<comment type="pathway">
    <text evidence="4">Amino-acid biosynthesis; L-proline biosynthesis; L-proline from L-glutamate 5-semialdehyde: step 1/1.</text>
</comment>
<dbReference type="SUPFAM" id="SSF48179">
    <property type="entry name" value="6-phosphogluconate dehydrogenase C-terminal domain-like"/>
    <property type="match status" value="1"/>
</dbReference>
<comment type="similarity">
    <text evidence="1 4">Belongs to the pyrroline-5-carboxylate reductase family.</text>
</comment>
<gene>
    <name evidence="4" type="primary">proC</name>
    <name evidence="9" type="ORF">TheveDRAFT_1237</name>
</gene>
<comment type="subcellular location">
    <subcellularLocation>
        <location evidence="4">Cytoplasm</location>
    </subcellularLocation>
</comment>
<dbReference type="InterPro" id="IPR008927">
    <property type="entry name" value="6-PGluconate_DH-like_C_sf"/>
</dbReference>
<keyword evidence="3 4" id="KW-0560">Oxidoreductase</keyword>
<dbReference type="InterPro" id="IPR028939">
    <property type="entry name" value="P5C_Rdtase_cat_N"/>
</dbReference>
<keyword evidence="4" id="KW-0641">Proline biosynthesis</keyword>
<feature type="domain" description="Pyrroline-5-carboxylate reductase catalytic N-terminal" evidence="7">
    <location>
        <begin position="9"/>
        <end position="99"/>
    </location>
</feature>
<keyword evidence="10" id="KW-1185">Reference proteome</keyword>
<dbReference type="Gene3D" id="1.10.3730.10">
    <property type="entry name" value="ProC C-terminal domain-like"/>
    <property type="match status" value="1"/>
</dbReference>
<organism evidence="9 10">
    <name type="scientific">Thermanaerovibrio velox DSM 12556</name>
    <dbReference type="NCBI Taxonomy" id="926567"/>
    <lineage>
        <taxon>Bacteria</taxon>
        <taxon>Thermotogati</taxon>
        <taxon>Synergistota</taxon>
        <taxon>Synergistia</taxon>
        <taxon>Synergistales</taxon>
        <taxon>Synergistaceae</taxon>
        <taxon>Thermanaerovibrio</taxon>
    </lineage>
</organism>
<evidence type="ECO:0000256" key="4">
    <source>
        <dbReference type="HAMAP-Rule" id="MF_01925"/>
    </source>
</evidence>
<dbReference type="eggNOG" id="COG0345">
    <property type="taxonomic scope" value="Bacteria"/>
</dbReference>
<keyword evidence="2 4" id="KW-0521">NADP</keyword>
<dbReference type="InterPro" id="IPR036291">
    <property type="entry name" value="NAD(P)-bd_dom_sf"/>
</dbReference>
<dbReference type="AlphaFoldDB" id="H0UN73"/>
<dbReference type="GO" id="GO:0055129">
    <property type="term" value="P:L-proline biosynthetic process"/>
    <property type="evidence" value="ECO:0007669"/>
    <property type="project" value="UniProtKB-UniRule"/>
</dbReference>
<dbReference type="InterPro" id="IPR029036">
    <property type="entry name" value="P5CR_dimer"/>
</dbReference>
<protein>
    <recommendedName>
        <fullName evidence="4 5">Pyrroline-5-carboxylate reductase</fullName>
        <shortName evidence="4">P5C reductase</shortName>
        <shortName evidence="4">P5CR</shortName>
        <ecNumber evidence="4 5">1.5.1.2</ecNumber>
    </recommendedName>
    <alternativeName>
        <fullName evidence="4">PCA reductase</fullName>
    </alternativeName>
</protein>
<evidence type="ECO:0000259" key="7">
    <source>
        <dbReference type="Pfam" id="PF03807"/>
    </source>
</evidence>
<evidence type="ECO:0000259" key="8">
    <source>
        <dbReference type="Pfam" id="PF14748"/>
    </source>
</evidence>
<evidence type="ECO:0000256" key="2">
    <source>
        <dbReference type="ARBA" id="ARBA00022857"/>
    </source>
</evidence>
<dbReference type="GO" id="GO:0004735">
    <property type="term" value="F:pyrroline-5-carboxylate reductase activity"/>
    <property type="evidence" value="ECO:0007669"/>
    <property type="project" value="UniProtKB-UniRule"/>
</dbReference>
<dbReference type="EC" id="1.5.1.2" evidence="4 5"/>
<evidence type="ECO:0000256" key="6">
    <source>
        <dbReference type="PIRSR" id="PIRSR000193-1"/>
    </source>
</evidence>
<evidence type="ECO:0000313" key="10">
    <source>
        <dbReference type="Proteomes" id="UP000005730"/>
    </source>
</evidence>
<keyword evidence="4" id="KW-0028">Amino-acid biosynthesis</keyword>
<dbReference type="OrthoDB" id="9805754at2"/>
<evidence type="ECO:0000256" key="1">
    <source>
        <dbReference type="ARBA" id="ARBA00005525"/>
    </source>
</evidence>
<dbReference type="PANTHER" id="PTHR11645">
    <property type="entry name" value="PYRROLINE-5-CARBOXYLATE REDUCTASE"/>
    <property type="match status" value="1"/>
</dbReference>
<accession>H0UN73</accession>
<reference evidence="9 10" key="1">
    <citation type="submission" date="2011-10" db="EMBL/GenBank/DDBJ databases">
        <title>The Noncontiguous Finished genome of Thermanaerovibrio velox DSM 12556.</title>
        <authorList>
            <consortium name="US DOE Joint Genome Institute (JGI-PGF)"/>
            <person name="Lucas S."/>
            <person name="Copeland A."/>
            <person name="Lapidus A."/>
            <person name="Glavina del Rio T."/>
            <person name="Dalin E."/>
            <person name="Tice H."/>
            <person name="Bruce D."/>
            <person name="Goodwin L."/>
            <person name="Pitluck S."/>
            <person name="Peters L."/>
            <person name="Mikhailova N."/>
            <person name="Teshima H."/>
            <person name="Kyrpides N."/>
            <person name="Mavromatis K."/>
            <person name="Ivanova N."/>
            <person name="Markowitz V."/>
            <person name="Cheng J.-F."/>
            <person name="Hugenholtz P."/>
            <person name="Woyke T."/>
            <person name="Wu D."/>
            <person name="Spring S."/>
            <person name="Brambilla E.-M."/>
            <person name="Klenk H.-P."/>
            <person name="Eisen J.A."/>
        </authorList>
    </citation>
    <scope>NUCLEOTIDE SEQUENCE [LARGE SCALE GENOMIC DNA]</scope>
    <source>
        <strain evidence="9 10">DSM 12556</strain>
    </source>
</reference>
<feature type="binding site" evidence="6">
    <location>
        <begin position="69"/>
        <end position="72"/>
    </location>
    <ligand>
        <name>NADP(+)</name>
        <dbReference type="ChEBI" id="CHEBI:58349"/>
    </ligand>
</feature>
<dbReference type="HOGENOM" id="CLU_042344_1_2_0"/>
<evidence type="ECO:0000313" key="9">
    <source>
        <dbReference type="EMBL" id="EHM10358.1"/>
    </source>
</evidence>
<feature type="domain" description="Pyrroline-5-carboxylate reductase dimerisation" evidence="8">
    <location>
        <begin position="161"/>
        <end position="265"/>
    </location>
</feature>
<comment type="catalytic activity">
    <reaction evidence="4">
        <text>L-proline + NADP(+) = (S)-1-pyrroline-5-carboxylate + NADPH + 2 H(+)</text>
        <dbReference type="Rhea" id="RHEA:14109"/>
        <dbReference type="ChEBI" id="CHEBI:15378"/>
        <dbReference type="ChEBI" id="CHEBI:17388"/>
        <dbReference type="ChEBI" id="CHEBI:57783"/>
        <dbReference type="ChEBI" id="CHEBI:58349"/>
        <dbReference type="ChEBI" id="CHEBI:60039"/>
        <dbReference type="EC" id="1.5.1.2"/>
    </reaction>
</comment>
<dbReference type="FunFam" id="1.10.3730.10:FF:000001">
    <property type="entry name" value="Pyrroline-5-carboxylate reductase"/>
    <property type="match status" value="1"/>
</dbReference>
<evidence type="ECO:0000256" key="3">
    <source>
        <dbReference type="ARBA" id="ARBA00023002"/>
    </source>
</evidence>
<dbReference type="GO" id="GO:0005737">
    <property type="term" value="C:cytoplasm"/>
    <property type="evidence" value="ECO:0007669"/>
    <property type="project" value="UniProtKB-SubCell"/>
</dbReference>
<keyword evidence="4" id="KW-0963">Cytoplasm</keyword>
<dbReference type="NCBIfam" id="TIGR00112">
    <property type="entry name" value="proC"/>
    <property type="match status" value="1"/>
</dbReference>
<name>H0UN73_9BACT</name>
<comment type="function">
    <text evidence="4">Catalyzes the reduction of 1-pyrroline-5-carboxylate (PCA) to L-proline.</text>
</comment>
<dbReference type="InterPro" id="IPR000304">
    <property type="entry name" value="Pyrroline-COOH_reductase"/>
</dbReference>
<dbReference type="STRING" id="926567.TheveDRAFT_1237"/>
<dbReference type="PIRSF" id="PIRSF000193">
    <property type="entry name" value="Pyrrol-5-carb_rd"/>
    <property type="match status" value="1"/>
</dbReference>
<feature type="binding site" evidence="6">
    <location>
        <position position="56"/>
    </location>
    <ligand>
        <name>NADPH</name>
        <dbReference type="ChEBI" id="CHEBI:57783"/>
    </ligand>
</feature>
<dbReference type="Gene3D" id="3.40.50.720">
    <property type="entry name" value="NAD(P)-binding Rossmann-like Domain"/>
    <property type="match status" value="1"/>
</dbReference>
<proteinExistence type="inferred from homology"/>
<dbReference type="Pfam" id="PF03807">
    <property type="entry name" value="F420_oxidored"/>
    <property type="match status" value="1"/>
</dbReference>
<dbReference type="UniPathway" id="UPA00098">
    <property type="reaction ID" value="UER00361"/>
</dbReference>
<dbReference type="Pfam" id="PF14748">
    <property type="entry name" value="P5CR_dimer"/>
    <property type="match status" value="1"/>
</dbReference>
<dbReference type="EMBL" id="CM001377">
    <property type="protein sequence ID" value="EHM10358.1"/>
    <property type="molecule type" value="Genomic_DNA"/>
</dbReference>